<evidence type="ECO:0000259" key="5">
    <source>
        <dbReference type="PROSITE" id="PS50931"/>
    </source>
</evidence>
<sequence length="306" mass="33279">MLDLHRLMLLREIKFRGSMSAAARNLSYSHSAVSQQMSLLEKEVGVVLLERVGRGVRLTDAAEQLVRHTESVLAILEEAESDLTAGLGEIRGSITIATFGTVARAVIPEALARLRQMYPQLRVDFEQYEPEEGLARLAGRRLDLLIADHYPDSPMSVGAALDTQLIYRDPVAAYLPAGATAESVSDLALLPWVTEPRGTGSFAWVQQTCRSVGFEPDVRYQSADVLFHLRLVEAGLAAAFLPGLVVQESVGGLQPSPLFPSTYARGIHAISREGSQNRPAITACKAAIRDVMTTVCGPERLPSQDM</sequence>
<dbReference type="PROSITE" id="PS50931">
    <property type="entry name" value="HTH_LYSR"/>
    <property type="match status" value="1"/>
</dbReference>
<dbReference type="InterPro" id="IPR036388">
    <property type="entry name" value="WH-like_DNA-bd_sf"/>
</dbReference>
<dbReference type="SUPFAM" id="SSF46785">
    <property type="entry name" value="Winged helix' DNA-binding domain"/>
    <property type="match status" value="1"/>
</dbReference>
<dbReference type="EMBL" id="JBHMCG010000074">
    <property type="protein sequence ID" value="MFB9573793.1"/>
    <property type="molecule type" value="Genomic_DNA"/>
</dbReference>
<evidence type="ECO:0000313" key="7">
    <source>
        <dbReference type="Proteomes" id="UP001589710"/>
    </source>
</evidence>
<organism evidence="6 7">
    <name type="scientific">Streptomyces yanii</name>
    <dbReference type="NCBI Taxonomy" id="78510"/>
    <lineage>
        <taxon>Bacteria</taxon>
        <taxon>Bacillati</taxon>
        <taxon>Actinomycetota</taxon>
        <taxon>Actinomycetes</taxon>
        <taxon>Kitasatosporales</taxon>
        <taxon>Streptomycetaceae</taxon>
        <taxon>Streptomyces</taxon>
    </lineage>
</organism>
<accession>A0ABV5R7G8</accession>
<dbReference type="Gene3D" id="3.40.190.10">
    <property type="entry name" value="Periplasmic binding protein-like II"/>
    <property type="match status" value="2"/>
</dbReference>
<evidence type="ECO:0000256" key="4">
    <source>
        <dbReference type="ARBA" id="ARBA00023163"/>
    </source>
</evidence>
<dbReference type="RefSeq" id="WP_345517040.1">
    <property type="nucleotide sequence ID" value="NZ_BAAAXD010000042.1"/>
</dbReference>
<dbReference type="SUPFAM" id="SSF53850">
    <property type="entry name" value="Periplasmic binding protein-like II"/>
    <property type="match status" value="1"/>
</dbReference>
<dbReference type="Gene3D" id="1.10.10.10">
    <property type="entry name" value="Winged helix-like DNA-binding domain superfamily/Winged helix DNA-binding domain"/>
    <property type="match status" value="1"/>
</dbReference>
<evidence type="ECO:0000256" key="2">
    <source>
        <dbReference type="ARBA" id="ARBA00023015"/>
    </source>
</evidence>
<dbReference type="InterPro" id="IPR050950">
    <property type="entry name" value="HTH-type_LysR_regulators"/>
</dbReference>
<dbReference type="Proteomes" id="UP001589710">
    <property type="component" value="Unassembled WGS sequence"/>
</dbReference>
<dbReference type="InterPro" id="IPR000847">
    <property type="entry name" value="LysR_HTH_N"/>
</dbReference>
<evidence type="ECO:0000313" key="6">
    <source>
        <dbReference type="EMBL" id="MFB9573793.1"/>
    </source>
</evidence>
<evidence type="ECO:0000256" key="3">
    <source>
        <dbReference type="ARBA" id="ARBA00023125"/>
    </source>
</evidence>
<gene>
    <name evidence="6" type="ORF">ACFFTL_16110</name>
</gene>
<comment type="caution">
    <text evidence="6">The sequence shown here is derived from an EMBL/GenBank/DDBJ whole genome shotgun (WGS) entry which is preliminary data.</text>
</comment>
<keyword evidence="3" id="KW-0238">DNA-binding</keyword>
<keyword evidence="7" id="KW-1185">Reference proteome</keyword>
<dbReference type="PANTHER" id="PTHR30419:SF8">
    <property type="entry name" value="NITROGEN ASSIMILATION TRANSCRIPTIONAL ACTIVATOR-RELATED"/>
    <property type="match status" value="1"/>
</dbReference>
<keyword evidence="2" id="KW-0805">Transcription regulation</keyword>
<keyword evidence="4" id="KW-0804">Transcription</keyword>
<dbReference type="InterPro" id="IPR036390">
    <property type="entry name" value="WH_DNA-bd_sf"/>
</dbReference>
<proteinExistence type="inferred from homology"/>
<reference evidence="6 7" key="1">
    <citation type="submission" date="2024-09" db="EMBL/GenBank/DDBJ databases">
        <authorList>
            <person name="Sun Q."/>
            <person name="Mori K."/>
        </authorList>
    </citation>
    <scope>NUCLEOTIDE SEQUENCE [LARGE SCALE GENOMIC DNA]</scope>
    <source>
        <strain evidence="6 7">JCM 3331</strain>
    </source>
</reference>
<dbReference type="PANTHER" id="PTHR30419">
    <property type="entry name" value="HTH-TYPE TRANSCRIPTIONAL REGULATOR YBHD"/>
    <property type="match status" value="1"/>
</dbReference>
<feature type="domain" description="HTH lysR-type" evidence="5">
    <location>
        <begin position="2"/>
        <end position="59"/>
    </location>
</feature>
<comment type="similarity">
    <text evidence="1">Belongs to the LysR transcriptional regulatory family.</text>
</comment>
<dbReference type="InterPro" id="IPR005119">
    <property type="entry name" value="LysR_subst-bd"/>
</dbReference>
<evidence type="ECO:0000256" key="1">
    <source>
        <dbReference type="ARBA" id="ARBA00009437"/>
    </source>
</evidence>
<name>A0ABV5R7G8_9ACTN</name>
<protein>
    <submittedName>
        <fullName evidence="6">LysR family transcriptional regulator</fullName>
    </submittedName>
</protein>
<dbReference type="Pfam" id="PF00126">
    <property type="entry name" value="HTH_1"/>
    <property type="match status" value="1"/>
</dbReference>
<dbReference type="Pfam" id="PF03466">
    <property type="entry name" value="LysR_substrate"/>
    <property type="match status" value="1"/>
</dbReference>